<dbReference type="PRINTS" id="PR00411">
    <property type="entry name" value="PNDRDTASEI"/>
</dbReference>
<evidence type="ECO:0000256" key="11">
    <source>
        <dbReference type="ARBA" id="ARBA00023284"/>
    </source>
</evidence>
<evidence type="ECO:0000313" key="16">
    <source>
        <dbReference type="EMBL" id="MFC5629245.1"/>
    </source>
</evidence>
<keyword evidence="8 13" id="KW-0560">Oxidoreductase</keyword>
<keyword evidence="5" id="KW-0963">Cytoplasm</keyword>
<comment type="catalytic activity">
    <reaction evidence="12 13">
        <text>N(6)-[(R)-dihydrolipoyl]-L-lysyl-[protein] + NAD(+) = N(6)-[(R)-lipoyl]-L-lysyl-[protein] + NADH + H(+)</text>
        <dbReference type="Rhea" id="RHEA:15045"/>
        <dbReference type="Rhea" id="RHEA-COMP:10474"/>
        <dbReference type="Rhea" id="RHEA-COMP:10475"/>
        <dbReference type="ChEBI" id="CHEBI:15378"/>
        <dbReference type="ChEBI" id="CHEBI:57540"/>
        <dbReference type="ChEBI" id="CHEBI:57945"/>
        <dbReference type="ChEBI" id="CHEBI:83099"/>
        <dbReference type="ChEBI" id="CHEBI:83100"/>
        <dbReference type="EC" id="1.8.1.4"/>
    </reaction>
</comment>
<accession>A0ABW0UAA8</accession>
<proteinExistence type="inferred from homology"/>
<dbReference type="Gene3D" id="3.50.50.60">
    <property type="entry name" value="FAD/NAD(P)-binding domain"/>
    <property type="match status" value="2"/>
</dbReference>
<evidence type="ECO:0000256" key="1">
    <source>
        <dbReference type="ARBA" id="ARBA00004496"/>
    </source>
</evidence>
<dbReference type="PANTHER" id="PTHR22912">
    <property type="entry name" value="DISULFIDE OXIDOREDUCTASE"/>
    <property type="match status" value="1"/>
</dbReference>
<dbReference type="InterPro" id="IPR012999">
    <property type="entry name" value="Pyr_OxRdtase_I_AS"/>
</dbReference>
<dbReference type="InterPro" id="IPR004099">
    <property type="entry name" value="Pyr_nucl-diS_OxRdtase_dimer"/>
</dbReference>
<evidence type="ECO:0000256" key="12">
    <source>
        <dbReference type="ARBA" id="ARBA00049187"/>
    </source>
</evidence>
<dbReference type="InterPro" id="IPR016156">
    <property type="entry name" value="FAD/NAD-linked_Rdtase_dimer_sf"/>
</dbReference>
<evidence type="ECO:0000256" key="3">
    <source>
        <dbReference type="ARBA" id="ARBA00012608"/>
    </source>
</evidence>
<dbReference type="InterPro" id="IPR001100">
    <property type="entry name" value="Pyr_nuc-diS_OxRdtase"/>
</dbReference>
<dbReference type="PANTHER" id="PTHR22912:SF217">
    <property type="entry name" value="DIHYDROLIPOYL DEHYDROGENASE"/>
    <property type="match status" value="1"/>
</dbReference>
<keyword evidence="10" id="KW-1015">Disulfide bond</keyword>
<evidence type="ECO:0000259" key="15">
    <source>
        <dbReference type="Pfam" id="PF07992"/>
    </source>
</evidence>
<evidence type="ECO:0000256" key="8">
    <source>
        <dbReference type="ARBA" id="ARBA00023002"/>
    </source>
</evidence>
<evidence type="ECO:0000259" key="14">
    <source>
        <dbReference type="Pfam" id="PF02852"/>
    </source>
</evidence>
<dbReference type="SUPFAM" id="SSF51905">
    <property type="entry name" value="FAD/NAD(P)-binding domain"/>
    <property type="match status" value="1"/>
</dbReference>
<dbReference type="Pfam" id="PF02852">
    <property type="entry name" value="Pyr_redox_dim"/>
    <property type="match status" value="1"/>
</dbReference>
<dbReference type="Pfam" id="PF07992">
    <property type="entry name" value="Pyr_redox_2"/>
    <property type="match status" value="1"/>
</dbReference>
<dbReference type="GO" id="GO:0004148">
    <property type="term" value="F:dihydrolipoyl dehydrogenase (NADH) activity"/>
    <property type="evidence" value="ECO:0007669"/>
    <property type="project" value="UniProtKB-EC"/>
</dbReference>
<dbReference type="InterPro" id="IPR006258">
    <property type="entry name" value="Lipoamide_DH"/>
</dbReference>
<evidence type="ECO:0000256" key="10">
    <source>
        <dbReference type="ARBA" id="ARBA00023157"/>
    </source>
</evidence>
<gene>
    <name evidence="16" type="primary">lpdA</name>
    <name evidence="16" type="ORF">ACFPTR_10255</name>
</gene>
<dbReference type="PROSITE" id="PS00076">
    <property type="entry name" value="PYRIDINE_REDOX_1"/>
    <property type="match status" value="1"/>
</dbReference>
<comment type="miscellaneous">
    <text evidence="13">The active site is a redox-active disulfide bond.</text>
</comment>
<evidence type="ECO:0000256" key="13">
    <source>
        <dbReference type="RuleBase" id="RU003692"/>
    </source>
</evidence>
<evidence type="ECO:0000256" key="4">
    <source>
        <dbReference type="ARBA" id="ARBA00016961"/>
    </source>
</evidence>
<evidence type="ECO:0000256" key="9">
    <source>
        <dbReference type="ARBA" id="ARBA00023027"/>
    </source>
</evidence>
<sequence length="471" mass="51386">MTHSYDLVVLGGGTGGYVAAIKAAQSGLKTAIVEKKKLGGTCLHSGCIPSKALLKSAELYALMKESEQFGIHMKEIALHFSQVQRRKEEIIERLYKGVQYLMKKNNIDIYEGHGRILGPSIFSPTAGTVSVEMNDGSENVLLTPKNIIIATGSRPRLLPSLDTSFEQVVTSEEALSLKELPHSVAIIGGGVIGVEWASLLSDFNVDVTIIEANDRILSSEDREISEELQRRLEKRGVNVWTNASFTVQEREKSLQLTVASHGTTEEVTPEKILLAVGRKGNIEQIGLENTDIVVKDGWIETNEYYQTKESHIYAIGDVIGGMQLAHVAAREGIVAVEHIINQKPWTFHDKSVPVCVYTRPEIARVGWTEEEAKKAGYEVKTGTFPLSANGKALIHGDANGFVKVVTNAKNDDLLGVHIIGLHATELISEASLATYMDASQLEYSEVIRPHPSLSEMIGEASLGVVGEAIHL</sequence>
<evidence type="ECO:0000256" key="2">
    <source>
        <dbReference type="ARBA" id="ARBA00007532"/>
    </source>
</evidence>
<dbReference type="EC" id="1.8.1.4" evidence="3 13"/>
<keyword evidence="7 13" id="KW-0274">FAD</keyword>
<dbReference type="PRINTS" id="PR00368">
    <property type="entry name" value="FADPNR"/>
</dbReference>
<feature type="domain" description="Pyridine nucleotide-disulphide oxidoreductase dimerisation" evidence="14">
    <location>
        <begin position="352"/>
        <end position="460"/>
    </location>
</feature>
<dbReference type="Proteomes" id="UP001596143">
    <property type="component" value="Unassembled WGS sequence"/>
</dbReference>
<dbReference type="EMBL" id="JBHSPF010000055">
    <property type="protein sequence ID" value="MFC5629245.1"/>
    <property type="molecule type" value="Genomic_DNA"/>
</dbReference>
<comment type="caution">
    <text evidence="16">The sequence shown here is derived from an EMBL/GenBank/DDBJ whole genome shotgun (WGS) entry which is preliminary data.</text>
</comment>
<feature type="domain" description="FAD/NAD(P)-binding" evidence="15">
    <location>
        <begin position="5"/>
        <end position="332"/>
    </location>
</feature>
<keyword evidence="6 13" id="KW-0285">Flavoprotein</keyword>
<keyword evidence="11 13" id="KW-0676">Redox-active center</keyword>
<dbReference type="Gene3D" id="3.30.390.30">
    <property type="match status" value="1"/>
</dbReference>
<comment type="cofactor">
    <cofactor evidence="13">
        <name>FAD</name>
        <dbReference type="ChEBI" id="CHEBI:57692"/>
    </cofactor>
    <text evidence="13">Binds 1 FAD per subunit.</text>
</comment>
<reference evidence="17" key="1">
    <citation type="journal article" date="2019" name="Int. J. Syst. Evol. Microbiol.">
        <title>The Global Catalogue of Microorganisms (GCM) 10K type strain sequencing project: providing services to taxonomists for standard genome sequencing and annotation.</title>
        <authorList>
            <consortium name="The Broad Institute Genomics Platform"/>
            <consortium name="The Broad Institute Genome Sequencing Center for Infectious Disease"/>
            <person name="Wu L."/>
            <person name="Ma J."/>
        </authorList>
    </citation>
    <scope>NUCLEOTIDE SEQUENCE [LARGE SCALE GENOMIC DNA]</scope>
    <source>
        <strain evidence="17">CGMCC 1.15790</strain>
    </source>
</reference>
<dbReference type="RefSeq" id="WP_270898540.1">
    <property type="nucleotide sequence ID" value="NZ_JBHSPF010000055.1"/>
</dbReference>
<dbReference type="PIRSF" id="PIRSF000350">
    <property type="entry name" value="Mercury_reductase_MerA"/>
    <property type="match status" value="1"/>
</dbReference>
<dbReference type="InterPro" id="IPR023753">
    <property type="entry name" value="FAD/NAD-binding_dom"/>
</dbReference>
<dbReference type="NCBIfam" id="TIGR01350">
    <property type="entry name" value="lipoamide_DH"/>
    <property type="match status" value="1"/>
</dbReference>
<comment type="subcellular location">
    <subcellularLocation>
        <location evidence="1">Cytoplasm</location>
    </subcellularLocation>
</comment>
<evidence type="ECO:0000256" key="5">
    <source>
        <dbReference type="ARBA" id="ARBA00022490"/>
    </source>
</evidence>
<comment type="similarity">
    <text evidence="2 13">Belongs to the class-I pyridine nucleotide-disulfide oxidoreductase family.</text>
</comment>
<evidence type="ECO:0000313" key="17">
    <source>
        <dbReference type="Proteomes" id="UP001596143"/>
    </source>
</evidence>
<keyword evidence="17" id="KW-1185">Reference proteome</keyword>
<dbReference type="SUPFAM" id="SSF55424">
    <property type="entry name" value="FAD/NAD-linked reductases, dimerisation (C-terminal) domain"/>
    <property type="match status" value="1"/>
</dbReference>
<evidence type="ECO:0000256" key="6">
    <source>
        <dbReference type="ARBA" id="ARBA00022630"/>
    </source>
</evidence>
<evidence type="ECO:0000256" key="7">
    <source>
        <dbReference type="ARBA" id="ARBA00022827"/>
    </source>
</evidence>
<name>A0ABW0UAA8_9BACI</name>
<keyword evidence="9 13" id="KW-0520">NAD</keyword>
<dbReference type="InterPro" id="IPR050151">
    <property type="entry name" value="Class-I_Pyr_Nuc-Dis_Oxidored"/>
</dbReference>
<organism evidence="16 17">
    <name type="scientific">Aliibacillus thermotolerans</name>
    <dbReference type="NCBI Taxonomy" id="1834418"/>
    <lineage>
        <taxon>Bacteria</taxon>
        <taxon>Bacillati</taxon>
        <taxon>Bacillota</taxon>
        <taxon>Bacilli</taxon>
        <taxon>Bacillales</taxon>
        <taxon>Bacillaceae</taxon>
        <taxon>Aliibacillus</taxon>
    </lineage>
</organism>
<protein>
    <recommendedName>
        <fullName evidence="4 13">Dihydrolipoyl dehydrogenase</fullName>
        <ecNumber evidence="3 13">1.8.1.4</ecNumber>
    </recommendedName>
</protein>
<dbReference type="InterPro" id="IPR036188">
    <property type="entry name" value="FAD/NAD-bd_sf"/>
</dbReference>